<dbReference type="PANTHER" id="PTHR12843:SF5">
    <property type="entry name" value="EEF1A LYSINE METHYLTRANSFERASE 2"/>
    <property type="match status" value="1"/>
</dbReference>
<dbReference type="Gene3D" id="3.40.50.150">
    <property type="entry name" value="Vaccinia Virus protein VP39"/>
    <property type="match status" value="1"/>
</dbReference>
<proteinExistence type="predicted"/>
<comment type="caution">
    <text evidence="2">The sequence shown here is derived from an EMBL/GenBank/DDBJ whole genome shotgun (WGS) entry which is preliminary data.</text>
</comment>
<dbReference type="Proteomes" id="UP001310022">
    <property type="component" value="Unassembled WGS sequence"/>
</dbReference>
<gene>
    <name evidence="2" type="ORF">PEDI_44850</name>
</gene>
<accession>A0AAN4W3F8</accession>
<evidence type="ECO:0000313" key="3">
    <source>
        <dbReference type="Proteomes" id="UP001310022"/>
    </source>
</evidence>
<dbReference type="InterPro" id="IPR029063">
    <property type="entry name" value="SAM-dependent_MTases_sf"/>
</dbReference>
<reference evidence="2 3" key="1">
    <citation type="submission" date="2021-12" db="EMBL/GenBank/DDBJ databases">
        <title>Genome sequencing of bacteria with rrn-lacking chromosome and rrn-plasmid.</title>
        <authorList>
            <person name="Anda M."/>
            <person name="Iwasaki W."/>
        </authorList>
    </citation>
    <scope>NUCLEOTIDE SEQUENCE [LARGE SCALE GENOMIC DNA]</scope>
    <source>
        <strain evidence="2 3">NBRC 15940</strain>
    </source>
</reference>
<dbReference type="EMBL" id="BQKE01000003">
    <property type="protein sequence ID" value="GJM63933.1"/>
    <property type="molecule type" value="Genomic_DNA"/>
</dbReference>
<dbReference type="RefSeq" id="WP_338239023.1">
    <property type="nucleotide sequence ID" value="NZ_BQKE01000003.1"/>
</dbReference>
<protein>
    <recommendedName>
        <fullName evidence="1">Methyltransferase domain-containing protein</fullName>
    </recommendedName>
</protein>
<organism evidence="2 3">
    <name type="scientific">Persicobacter diffluens</name>
    <dbReference type="NCBI Taxonomy" id="981"/>
    <lineage>
        <taxon>Bacteria</taxon>
        <taxon>Pseudomonadati</taxon>
        <taxon>Bacteroidota</taxon>
        <taxon>Cytophagia</taxon>
        <taxon>Cytophagales</taxon>
        <taxon>Persicobacteraceae</taxon>
        <taxon>Persicobacter</taxon>
    </lineage>
</organism>
<name>A0AAN4W3F8_9BACT</name>
<dbReference type="Pfam" id="PF13649">
    <property type="entry name" value="Methyltransf_25"/>
    <property type="match status" value="1"/>
</dbReference>
<dbReference type="CDD" id="cd02440">
    <property type="entry name" value="AdoMet_MTases"/>
    <property type="match status" value="1"/>
</dbReference>
<dbReference type="InterPro" id="IPR041698">
    <property type="entry name" value="Methyltransf_25"/>
</dbReference>
<sequence>MDERFQDHWEKVYADKPLPQMSWFQETPHLSLRLIEKYVTDKEAHILDIGGGDSFLVDHLLKMGYTNISVLDISSNAIERAKKRLAGQAAQVNWIVSDVLDLGEIPAVDFWHDRATFHFLGKASQKMKYMALAESLIKVGGYFSLGTFSDKGPEKCSGIPVSRYTEQEMETLVPGNFMVKGFQRTDHPTPFDTFQNFLFGLFEKQ</sequence>
<evidence type="ECO:0000259" key="1">
    <source>
        <dbReference type="Pfam" id="PF13649"/>
    </source>
</evidence>
<dbReference type="PANTHER" id="PTHR12843">
    <property type="entry name" value="PROTEIN-LYSINE N-METHYLTRANSFERASE METTL10"/>
    <property type="match status" value="1"/>
</dbReference>
<dbReference type="AlphaFoldDB" id="A0AAN4W3F8"/>
<feature type="domain" description="Methyltransferase" evidence="1">
    <location>
        <begin position="46"/>
        <end position="139"/>
    </location>
</feature>
<keyword evidence="3" id="KW-1185">Reference proteome</keyword>
<evidence type="ECO:0000313" key="2">
    <source>
        <dbReference type="EMBL" id="GJM63933.1"/>
    </source>
</evidence>
<dbReference type="SUPFAM" id="SSF53335">
    <property type="entry name" value="S-adenosyl-L-methionine-dependent methyltransferases"/>
    <property type="match status" value="1"/>
</dbReference>